<keyword evidence="3 12" id="KW-0328">Glycosyltransferase</keyword>
<evidence type="ECO:0000313" key="13">
    <source>
        <dbReference type="Proteomes" id="UP000759443"/>
    </source>
</evidence>
<dbReference type="EMBL" id="JAGGJU010000008">
    <property type="protein sequence ID" value="MBP1851651.1"/>
    <property type="molecule type" value="Genomic_DNA"/>
</dbReference>
<comment type="caution">
    <text evidence="12">The sequence shown here is derived from an EMBL/GenBank/DDBJ whole genome shotgun (WGS) entry which is preliminary data.</text>
</comment>
<evidence type="ECO:0000256" key="9">
    <source>
        <dbReference type="SAM" id="MobiDB-lite"/>
    </source>
</evidence>
<dbReference type="NCBIfam" id="NF006629">
    <property type="entry name" value="PRK09198.1"/>
    <property type="match status" value="1"/>
</dbReference>
<dbReference type="Pfam" id="PF04095">
    <property type="entry name" value="NAPRTase"/>
    <property type="match status" value="1"/>
</dbReference>
<dbReference type="PANTHER" id="PTHR43816:SF1">
    <property type="entry name" value="NICOTINAMIDE PHOSPHORIBOSYLTRANSFERASE"/>
    <property type="match status" value="1"/>
</dbReference>
<evidence type="ECO:0000256" key="8">
    <source>
        <dbReference type="ARBA" id="ARBA00047835"/>
    </source>
</evidence>
<dbReference type="Gene3D" id="3.20.20.70">
    <property type="entry name" value="Aldolase class I"/>
    <property type="match status" value="1"/>
</dbReference>
<dbReference type="InterPro" id="IPR016471">
    <property type="entry name" value="Nicotinamide_PRibTrfase"/>
</dbReference>
<organism evidence="12 13">
    <name type="scientific">Rhizobium halophytocola</name>
    <dbReference type="NCBI Taxonomy" id="735519"/>
    <lineage>
        <taxon>Bacteria</taxon>
        <taxon>Pseudomonadati</taxon>
        <taxon>Pseudomonadota</taxon>
        <taxon>Alphaproteobacteria</taxon>
        <taxon>Hyphomicrobiales</taxon>
        <taxon>Rhizobiaceae</taxon>
        <taxon>Rhizobium/Agrobacterium group</taxon>
        <taxon>Rhizobium</taxon>
    </lineage>
</organism>
<sequence>MSLQNPILNTDSYKLGHFLQYPEETRAISGYVTTRGASTRPEIVFFGLQAFLKSHLSRQITEDHVDEAEEIAGLQGQPFNRAGWERVVDSHDGYLPLRIEALPEGMLLRRDLPMVQVISTDPELPWLTGFVETALLRAIWYPSTVATRARRLKDTLRPLYEQSCDDAEAILEIALADYGARAASSEEQAGLGGLAHLLSFGRSDTLAAIEYGRRFYAAALKGTTLPASEHTTMIVWGQDREEEAFANMLERFQAFPSVSVVSDSYDIANAVSDVWGKALKSKVIAEQPRLIVRPDSGDPIDTPVQVVSQLAYAFGTRQNAKGYKVIEHGVRVLQADAVSIQDITMVLGRLEGMGFSAENITFGMGSSLLQRVSRDTFSFTMKSTAWQDGNGRWHDMARRQPPMRAGNPKSGRRAVINDAGDVYDIPLSELGSRENLLRPVWEEGRLLRDWTFDEVRQRARREV</sequence>
<dbReference type="EC" id="2.4.2.12" evidence="6"/>
<dbReference type="InterPro" id="IPR036068">
    <property type="entry name" value="Nicotinate_pribotase-like_C"/>
</dbReference>
<evidence type="ECO:0000256" key="1">
    <source>
        <dbReference type="ARBA" id="ARBA00010897"/>
    </source>
</evidence>
<evidence type="ECO:0000313" key="12">
    <source>
        <dbReference type="EMBL" id="MBP1851651.1"/>
    </source>
</evidence>
<feature type="domain" description="Nicotinate/nicotinamide phosphoribosyltransferase" evidence="10">
    <location>
        <begin position="174"/>
        <end position="387"/>
    </location>
</feature>
<evidence type="ECO:0000256" key="2">
    <source>
        <dbReference type="ARBA" id="ARBA00022642"/>
    </source>
</evidence>
<feature type="region of interest" description="Disordered" evidence="9">
    <location>
        <begin position="390"/>
        <end position="412"/>
    </location>
</feature>
<keyword evidence="13" id="KW-1185">Reference proteome</keyword>
<evidence type="ECO:0000256" key="5">
    <source>
        <dbReference type="ARBA" id="ARBA00035007"/>
    </source>
</evidence>
<keyword evidence="2" id="KW-0662">Pyridine nucleotide biosynthesis</keyword>
<name>A0ABS4E141_9HYPH</name>
<reference evidence="12 13" key="1">
    <citation type="submission" date="2021-03" db="EMBL/GenBank/DDBJ databases">
        <title>Genomic Encyclopedia of Type Strains, Phase IV (KMG-IV): sequencing the most valuable type-strain genomes for metagenomic binning, comparative biology and taxonomic classification.</title>
        <authorList>
            <person name="Goeker M."/>
        </authorList>
    </citation>
    <scope>NUCLEOTIDE SEQUENCE [LARGE SCALE GENOMIC DNA]</scope>
    <source>
        <strain evidence="12 13">DSM 21600</strain>
    </source>
</reference>
<dbReference type="Proteomes" id="UP000759443">
    <property type="component" value="Unassembled WGS sequence"/>
</dbReference>
<evidence type="ECO:0000256" key="4">
    <source>
        <dbReference type="ARBA" id="ARBA00022679"/>
    </source>
</evidence>
<dbReference type="InterPro" id="IPR041529">
    <property type="entry name" value="DUF5598"/>
</dbReference>
<keyword evidence="4 12" id="KW-0808">Transferase</keyword>
<dbReference type="Pfam" id="PF18127">
    <property type="entry name" value="NAMPT_N"/>
    <property type="match status" value="1"/>
</dbReference>
<protein>
    <recommendedName>
        <fullName evidence="7">Nicotinamide phosphoribosyltransferase</fullName>
        <ecNumber evidence="6">2.4.2.12</ecNumber>
    </recommendedName>
</protein>
<evidence type="ECO:0000256" key="7">
    <source>
        <dbReference type="ARBA" id="ARBA00035036"/>
    </source>
</evidence>
<dbReference type="GO" id="GO:0047280">
    <property type="term" value="F:nicotinamide phosphoribosyltransferase activity"/>
    <property type="evidence" value="ECO:0007669"/>
    <property type="project" value="UniProtKB-EC"/>
</dbReference>
<evidence type="ECO:0000256" key="6">
    <source>
        <dbReference type="ARBA" id="ARBA00035024"/>
    </source>
</evidence>
<evidence type="ECO:0000259" key="10">
    <source>
        <dbReference type="Pfam" id="PF04095"/>
    </source>
</evidence>
<dbReference type="RefSeq" id="WP_209946505.1">
    <property type="nucleotide sequence ID" value="NZ_JAGGJU010000008.1"/>
</dbReference>
<evidence type="ECO:0000256" key="3">
    <source>
        <dbReference type="ARBA" id="ARBA00022676"/>
    </source>
</evidence>
<dbReference type="PANTHER" id="PTHR43816">
    <property type="entry name" value="NICOTINAMIDE PHOSPHORIBOSYLTRANSFERASE"/>
    <property type="match status" value="1"/>
</dbReference>
<proteinExistence type="inferred from homology"/>
<gene>
    <name evidence="12" type="ORF">J2Z17_003099</name>
</gene>
<comment type="similarity">
    <text evidence="1">Belongs to the NAPRTase family.</text>
</comment>
<dbReference type="SUPFAM" id="SSF51690">
    <property type="entry name" value="Nicotinate/Quinolinate PRTase C-terminal domain-like"/>
    <property type="match status" value="1"/>
</dbReference>
<evidence type="ECO:0000259" key="11">
    <source>
        <dbReference type="Pfam" id="PF18127"/>
    </source>
</evidence>
<comment type="catalytic activity">
    <reaction evidence="8">
        <text>beta-nicotinamide D-ribonucleotide + diphosphate = 5-phospho-alpha-D-ribose 1-diphosphate + nicotinamide + H(+)</text>
        <dbReference type="Rhea" id="RHEA:16149"/>
        <dbReference type="ChEBI" id="CHEBI:14649"/>
        <dbReference type="ChEBI" id="CHEBI:15378"/>
        <dbReference type="ChEBI" id="CHEBI:17154"/>
        <dbReference type="ChEBI" id="CHEBI:33019"/>
        <dbReference type="ChEBI" id="CHEBI:58017"/>
        <dbReference type="EC" id="2.4.2.12"/>
    </reaction>
    <physiologicalReaction direction="right-to-left" evidence="8">
        <dbReference type="Rhea" id="RHEA:16151"/>
    </physiologicalReaction>
</comment>
<comment type="pathway">
    <text evidence="5">Cofactor biosynthesis; NAD(+) biosynthesis; nicotinamide D-ribonucleotide from 5-phospho-alpha-D-ribose 1-diphosphate and nicotinamide: step 1/1.</text>
</comment>
<feature type="domain" description="Nicotinamide phosphoribosyltransferase N-terminal" evidence="11">
    <location>
        <begin position="7"/>
        <end position="99"/>
    </location>
</feature>
<accession>A0ABS4E141</accession>
<dbReference type="PIRSF" id="PIRSF005943">
    <property type="entry name" value="NMPRT"/>
    <property type="match status" value="1"/>
</dbReference>
<dbReference type="InterPro" id="IPR041525">
    <property type="entry name" value="N/Namide_PRibTrfase"/>
</dbReference>
<dbReference type="InterPro" id="IPR013785">
    <property type="entry name" value="Aldolase_TIM"/>
</dbReference>